<evidence type="ECO:0000259" key="1">
    <source>
        <dbReference type="Pfam" id="PF13581"/>
    </source>
</evidence>
<comment type="caution">
    <text evidence="2">The sequence shown here is derived from an EMBL/GenBank/DDBJ whole genome shotgun (WGS) entry which is preliminary data.</text>
</comment>
<dbReference type="CDD" id="cd16936">
    <property type="entry name" value="HATPase_RsbW-like"/>
    <property type="match status" value="1"/>
</dbReference>
<evidence type="ECO:0000313" key="3">
    <source>
        <dbReference type="Proteomes" id="UP000480684"/>
    </source>
</evidence>
<dbReference type="GO" id="GO:0005524">
    <property type="term" value="F:ATP binding"/>
    <property type="evidence" value="ECO:0007669"/>
    <property type="project" value="UniProtKB-KW"/>
</dbReference>
<keyword evidence="2" id="KW-0067">ATP-binding</keyword>
<dbReference type="InterPro" id="IPR003594">
    <property type="entry name" value="HATPase_dom"/>
</dbReference>
<dbReference type="Proteomes" id="UP000480684">
    <property type="component" value="Unassembled WGS sequence"/>
</dbReference>
<dbReference type="AlphaFoldDB" id="A0A7C9UVJ3"/>
<feature type="domain" description="Histidine kinase/HSP90-like ATPase" evidence="1">
    <location>
        <begin position="121"/>
        <end position="249"/>
    </location>
</feature>
<keyword evidence="3" id="KW-1185">Reference proteome</keyword>
<dbReference type="SUPFAM" id="SSF55874">
    <property type="entry name" value="ATPase domain of HSP90 chaperone/DNA topoisomerase II/histidine kinase"/>
    <property type="match status" value="1"/>
</dbReference>
<protein>
    <submittedName>
        <fullName evidence="2">ATP-binding protein</fullName>
    </submittedName>
</protein>
<proteinExistence type="predicted"/>
<dbReference type="RefSeq" id="WP_163677517.1">
    <property type="nucleotide sequence ID" value="NZ_JAAIYP010000034.1"/>
</dbReference>
<dbReference type="Pfam" id="PF13581">
    <property type="entry name" value="HATPase_c_2"/>
    <property type="match status" value="1"/>
</dbReference>
<keyword evidence="2" id="KW-0547">Nucleotide-binding</keyword>
<sequence>MNNADGTATIPRILALYDGFTPAQSLIDACQRMGVDLIPYVECMPMGPTPCLLMAPAIPWRLSRALSGDFSGFIEVAPDRAETIPAVWKDCAATIAQGGVAVSLTTAAAYGHDIPCQFMNAVSRRFDAPSCQQSMELALYEALSNAIIHGNLELDSSLRGSAAHLRAYRTALEQALSTPTLSSRRINLTCRPLGTMLRLEVHDQGRGWDVRQVLDTPLASDAKSGRGLDLIRRMAQSVAAMDCGRRLIMDFRRDQS</sequence>
<organism evidence="2 3">
    <name type="scientific">Magnetospirillum aberrantis SpK</name>
    <dbReference type="NCBI Taxonomy" id="908842"/>
    <lineage>
        <taxon>Bacteria</taxon>
        <taxon>Pseudomonadati</taxon>
        <taxon>Pseudomonadota</taxon>
        <taxon>Alphaproteobacteria</taxon>
        <taxon>Rhodospirillales</taxon>
        <taxon>Rhodospirillaceae</taxon>
        <taxon>Magnetospirillum</taxon>
    </lineage>
</organism>
<evidence type="ECO:0000313" key="2">
    <source>
        <dbReference type="EMBL" id="NFV80069.1"/>
    </source>
</evidence>
<accession>A0A7C9UVJ3</accession>
<gene>
    <name evidence="2" type="ORF">G4223_08095</name>
</gene>
<dbReference type="Gene3D" id="3.30.565.10">
    <property type="entry name" value="Histidine kinase-like ATPase, C-terminal domain"/>
    <property type="match status" value="1"/>
</dbReference>
<dbReference type="InterPro" id="IPR036890">
    <property type="entry name" value="HATPase_C_sf"/>
</dbReference>
<dbReference type="EMBL" id="JAAIYP010000034">
    <property type="protein sequence ID" value="NFV80069.1"/>
    <property type="molecule type" value="Genomic_DNA"/>
</dbReference>
<name>A0A7C9UVJ3_9PROT</name>
<reference evidence="2 3" key="1">
    <citation type="submission" date="2020-02" db="EMBL/GenBank/DDBJ databases">
        <authorList>
            <person name="Dziuba M."/>
            <person name="Kuznetsov B."/>
            <person name="Mardanov A."/>
            <person name="Ravin N."/>
            <person name="Grouzdev D."/>
        </authorList>
    </citation>
    <scope>NUCLEOTIDE SEQUENCE [LARGE SCALE GENOMIC DNA]</scope>
    <source>
        <strain evidence="2 3">SpK</strain>
    </source>
</reference>